<accession>A0ABS2DRC6</accession>
<dbReference type="EMBL" id="JACJJC010000004">
    <property type="protein sequence ID" value="MBM6703692.1"/>
    <property type="molecule type" value="Genomic_DNA"/>
</dbReference>
<sequence length="50" mass="5493">MTAAAAAAATVITKHFFMVSLLLTVLEILGLLRAQVDRHAARVLQRLRSF</sequence>
<name>A0ABS2DRC6_9BURK</name>
<keyword evidence="1" id="KW-1133">Transmembrane helix</keyword>
<proteinExistence type="predicted"/>
<feature type="transmembrane region" description="Helical" evidence="1">
    <location>
        <begin position="12"/>
        <end position="32"/>
    </location>
</feature>
<comment type="caution">
    <text evidence="2">The sequence shown here is derived from an EMBL/GenBank/DDBJ whole genome shotgun (WGS) entry which is preliminary data.</text>
</comment>
<evidence type="ECO:0000256" key="1">
    <source>
        <dbReference type="SAM" id="Phobius"/>
    </source>
</evidence>
<protein>
    <submittedName>
        <fullName evidence="2">Uncharacterized protein</fullName>
    </submittedName>
</protein>
<dbReference type="Proteomes" id="UP000715095">
    <property type="component" value="Unassembled WGS sequence"/>
</dbReference>
<evidence type="ECO:0000313" key="3">
    <source>
        <dbReference type="Proteomes" id="UP000715095"/>
    </source>
</evidence>
<dbReference type="RefSeq" id="WP_205102179.1">
    <property type="nucleotide sequence ID" value="NZ_JACJJC010000004.1"/>
</dbReference>
<keyword evidence="3" id="KW-1185">Reference proteome</keyword>
<reference evidence="2 3" key="1">
    <citation type="journal article" date="2021" name="Sci. Rep.">
        <title>The distribution of antibiotic resistance genes in chicken gut microbiota commensals.</title>
        <authorList>
            <person name="Juricova H."/>
            <person name="Matiasovicova J."/>
            <person name="Kubasova T."/>
            <person name="Cejkova D."/>
            <person name="Rychlik I."/>
        </authorList>
    </citation>
    <scope>NUCLEOTIDE SEQUENCE [LARGE SCALE GENOMIC DNA]</scope>
    <source>
        <strain evidence="2 3">An829</strain>
    </source>
</reference>
<organism evidence="2 3">
    <name type="scientific">Sutterella massiliensis</name>
    <dbReference type="NCBI Taxonomy" id="1816689"/>
    <lineage>
        <taxon>Bacteria</taxon>
        <taxon>Pseudomonadati</taxon>
        <taxon>Pseudomonadota</taxon>
        <taxon>Betaproteobacteria</taxon>
        <taxon>Burkholderiales</taxon>
        <taxon>Sutterellaceae</taxon>
        <taxon>Sutterella</taxon>
    </lineage>
</organism>
<evidence type="ECO:0000313" key="2">
    <source>
        <dbReference type="EMBL" id="MBM6703692.1"/>
    </source>
</evidence>
<keyword evidence="1" id="KW-0812">Transmembrane</keyword>
<keyword evidence="1" id="KW-0472">Membrane</keyword>
<gene>
    <name evidence="2" type="ORF">H6A60_04210</name>
</gene>